<dbReference type="AlphaFoldDB" id="A0AAV7UXQ9"/>
<dbReference type="EMBL" id="JANPWB010000004">
    <property type="protein sequence ID" value="KAJ1192714.1"/>
    <property type="molecule type" value="Genomic_DNA"/>
</dbReference>
<comment type="caution">
    <text evidence="1">The sequence shown here is derived from an EMBL/GenBank/DDBJ whole genome shotgun (WGS) entry which is preliminary data.</text>
</comment>
<evidence type="ECO:0000313" key="1">
    <source>
        <dbReference type="EMBL" id="KAJ1192714.1"/>
    </source>
</evidence>
<reference evidence="1" key="1">
    <citation type="journal article" date="2022" name="bioRxiv">
        <title>Sequencing and chromosome-scale assembly of the giantPleurodeles waltlgenome.</title>
        <authorList>
            <person name="Brown T."/>
            <person name="Elewa A."/>
            <person name="Iarovenko S."/>
            <person name="Subramanian E."/>
            <person name="Araus A.J."/>
            <person name="Petzold A."/>
            <person name="Susuki M."/>
            <person name="Suzuki K.-i.T."/>
            <person name="Hayashi T."/>
            <person name="Toyoda A."/>
            <person name="Oliveira C."/>
            <person name="Osipova E."/>
            <person name="Leigh N.D."/>
            <person name="Simon A."/>
            <person name="Yun M.H."/>
        </authorList>
    </citation>
    <scope>NUCLEOTIDE SEQUENCE</scope>
    <source>
        <strain evidence="1">20211129_DDA</strain>
        <tissue evidence="1">Liver</tissue>
    </source>
</reference>
<gene>
    <name evidence="1" type="ORF">NDU88_002020</name>
</gene>
<evidence type="ECO:0000313" key="2">
    <source>
        <dbReference type="Proteomes" id="UP001066276"/>
    </source>
</evidence>
<name>A0AAV7UXQ9_PLEWA</name>
<protein>
    <submittedName>
        <fullName evidence="1">Uncharacterized protein</fullName>
    </submittedName>
</protein>
<dbReference type="Proteomes" id="UP001066276">
    <property type="component" value="Chromosome 2_2"/>
</dbReference>
<sequence length="155" mass="16911">MTHSVRVVLGSPPQSSVQAHLRACVPECLRPSLEPLQPQRVSVLLLLDPWWTGGGYTVVRPAGPWHPASPPRPLRSKRFVVCCTSARSTAEIGISLFHLAIRLHSALLCCGPAQKHCGPADLTAVYLPPVRRGSRRVIPAPQLNRPNRPDCRALS</sequence>
<keyword evidence="2" id="KW-1185">Reference proteome</keyword>
<organism evidence="1 2">
    <name type="scientific">Pleurodeles waltl</name>
    <name type="common">Iberian ribbed newt</name>
    <dbReference type="NCBI Taxonomy" id="8319"/>
    <lineage>
        <taxon>Eukaryota</taxon>
        <taxon>Metazoa</taxon>
        <taxon>Chordata</taxon>
        <taxon>Craniata</taxon>
        <taxon>Vertebrata</taxon>
        <taxon>Euteleostomi</taxon>
        <taxon>Amphibia</taxon>
        <taxon>Batrachia</taxon>
        <taxon>Caudata</taxon>
        <taxon>Salamandroidea</taxon>
        <taxon>Salamandridae</taxon>
        <taxon>Pleurodelinae</taxon>
        <taxon>Pleurodeles</taxon>
    </lineage>
</organism>
<accession>A0AAV7UXQ9</accession>
<proteinExistence type="predicted"/>